<evidence type="ECO:0000256" key="1">
    <source>
        <dbReference type="SAM" id="Phobius"/>
    </source>
</evidence>
<evidence type="ECO:0000313" key="3">
    <source>
        <dbReference type="Proteomes" id="UP001203423"/>
    </source>
</evidence>
<keyword evidence="1" id="KW-1133">Transmembrane helix</keyword>
<dbReference type="Proteomes" id="UP001203423">
    <property type="component" value="Unassembled WGS sequence"/>
</dbReference>
<feature type="transmembrane region" description="Helical" evidence="1">
    <location>
        <begin position="17"/>
        <end position="37"/>
    </location>
</feature>
<keyword evidence="3" id="KW-1185">Reference proteome</keyword>
<accession>A0ABT0LJ66</accession>
<proteinExistence type="predicted"/>
<dbReference type="EMBL" id="JAKIKS010000208">
    <property type="protein sequence ID" value="MCL1127757.1"/>
    <property type="molecule type" value="Genomic_DNA"/>
</dbReference>
<sequence length="129" mass="14683">MEPFKIFIENWPSSDLVALYTPICIAAVAVIVSWYSAHLSRRSFNLSSRPYVWASNYGVIDQTNRTITPIPWRLGYRVKNSPAQVIENIVSIKLGSVEIFSHKGENFVRFPDESSEWTFTIGEDSVDPI</sequence>
<comment type="caution">
    <text evidence="2">The sequence shown here is derived from an EMBL/GenBank/DDBJ whole genome shotgun (WGS) entry which is preliminary data.</text>
</comment>
<dbReference type="RefSeq" id="WP_248943191.1">
    <property type="nucleotide sequence ID" value="NZ_JAKIKS010000208.1"/>
</dbReference>
<protein>
    <submittedName>
        <fullName evidence="2">Uncharacterized protein</fullName>
    </submittedName>
</protein>
<keyword evidence="1" id="KW-0812">Transmembrane</keyword>
<keyword evidence="1" id="KW-0472">Membrane</keyword>
<gene>
    <name evidence="2" type="ORF">L2764_25650</name>
</gene>
<reference evidence="2 3" key="1">
    <citation type="submission" date="2022-01" db="EMBL/GenBank/DDBJ databases">
        <title>Whole genome-based taxonomy of the Shewanellaceae.</title>
        <authorList>
            <person name="Martin-Rodriguez A.J."/>
        </authorList>
    </citation>
    <scope>NUCLEOTIDE SEQUENCE [LARGE SCALE GENOMIC DNA]</scope>
    <source>
        <strain evidence="2 3">DSM 17177</strain>
    </source>
</reference>
<evidence type="ECO:0000313" key="2">
    <source>
        <dbReference type="EMBL" id="MCL1127757.1"/>
    </source>
</evidence>
<organism evidence="2 3">
    <name type="scientific">Shewanella surugensis</name>
    <dbReference type="NCBI Taxonomy" id="212020"/>
    <lineage>
        <taxon>Bacteria</taxon>
        <taxon>Pseudomonadati</taxon>
        <taxon>Pseudomonadota</taxon>
        <taxon>Gammaproteobacteria</taxon>
        <taxon>Alteromonadales</taxon>
        <taxon>Shewanellaceae</taxon>
        <taxon>Shewanella</taxon>
    </lineage>
</organism>
<name>A0ABT0LJ66_9GAMM</name>